<accession>A0A166UVF9</accession>
<dbReference type="PANTHER" id="PTHR24305">
    <property type="entry name" value="CYTOCHROME P450"/>
    <property type="match status" value="1"/>
</dbReference>
<dbReference type="Proteomes" id="UP000076552">
    <property type="component" value="Unassembled WGS sequence"/>
</dbReference>
<evidence type="ECO:0000256" key="5">
    <source>
        <dbReference type="ARBA" id="ARBA00023004"/>
    </source>
</evidence>
<dbReference type="STRING" id="708197.A0A166UVF9"/>
<protein>
    <submittedName>
        <fullName evidence="8">Cytochrome P450</fullName>
    </submittedName>
</protein>
<keyword evidence="5 7" id="KW-0408">Iron</keyword>
<dbReference type="Gene3D" id="1.10.630.10">
    <property type="entry name" value="Cytochrome P450"/>
    <property type="match status" value="1"/>
</dbReference>
<dbReference type="InterPro" id="IPR036396">
    <property type="entry name" value="Cyt_P450_sf"/>
</dbReference>
<dbReference type="InterPro" id="IPR002403">
    <property type="entry name" value="Cyt_P450_E_grp-IV"/>
</dbReference>
<name>A0A166UVF9_9PEZI</name>
<keyword evidence="9" id="KW-1185">Reference proteome</keyword>
<evidence type="ECO:0000256" key="3">
    <source>
        <dbReference type="ARBA" id="ARBA00022617"/>
    </source>
</evidence>
<comment type="cofactor">
    <cofactor evidence="1 7">
        <name>heme</name>
        <dbReference type="ChEBI" id="CHEBI:30413"/>
    </cofactor>
</comment>
<evidence type="ECO:0000256" key="7">
    <source>
        <dbReference type="PIRSR" id="PIRSR602403-1"/>
    </source>
</evidence>
<comment type="caution">
    <text evidence="8">The sequence shown here is derived from an EMBL/GenBank/DDBJ whole genome shotgun (WGS) entry which is preliminary data.</text>
</comment>
<dbReference type="Pfam" id="PF00067">
    <property type="entry name" value="p450"/>
    <property type="match status" value="2"/>
</dbReference>
<organism evidence="8 9">
    <name type="scientific">Colletotrichum tofieldiae</name>
    <dbReference type="NCBI Taxonomy" id="708197"/>
    <lineage>
        <taxon>Eukaryota</taxon>
        <taxon>Fungi</taxon>
        <taxon>Dikarya</taxon>
        <taxon>Ascomycota</taxon>
        <taxon>Pezizomycotina</taxon>
        <taxon>Sordariomycetes</taxon>
        <taxon>Hypocreomycetidae</taxon>
        <taxon>Glomerellales</taxon>
        <taxon>Glomerellaceae</taxon>
        <taxon>Colletotrichum</taxon>
        <taxon>Colletotrichum spaethianum species complex</taxon>
    </lineage>
</organism>
<evidence type="ECO:0000256" key="6">
    <source>
        <dbReference type="ARBA" id="ARBA00023033"/>
    </source>
</evidence>
<dbReference type="AlphaFoldDB" id="A0A166UVF9"/>
<dbReference type="PRINTS" id="PR00465">
    <property type="entry name" value="EP450IV"/>
</dbReference>
<keyword evidence="3 7" id="KW-0349">Heme</keyword>
<feature type="binding site" description="axial binding residue" evidence="7">
    <location>
        <position position="445"/>
    </location>
    <ligand>
        <name>heme</name>
        <dbReference type="ChEBI" id="CHEBI:30413"/>
    </ligand>
    <ligandPart>
        <name>Fe</name>
        <dbReference type="ChEBI" id="CHEBI:18248"/>
    </ligandPart>
</feature>
<evidence type="ECO:0000313" key="9">
    <source>
        <dbReference type="Proteomes" id="UP000076552"/>
    </source>
</evidence>
<evidence type="ECO:0000256" key="2">
    <source>
        <dbReference type="ARBA" id="ARBA00010617"/>
    </source>
</evidence>
<evidence type="ECO:0000256" key="1">
    <source>
        <dbReference type="ARBA" id="ARBA00001971"/>
    </source>
</evidence>
<reference evidence="8 9" key="1">
    <citation type="submission" date="2015-06" db="EMBL/GenBank/DDBJ databases">
        <title>Survival trade-offs in plant roots during colonization by closely related pathogenic and mutualistic fungi.</title>
        <authorList>
            <person name="Hacquard S."/>
            <person name="Kracher B."/>
            <person name="Hiruma K."/>
            <person name="Weinman A."/>
            <person name="Muench P."/>
            <person name="Garrido Oter R."/>
            <person name="Ver Loren van Themaat E."/>
            <person name="Dallerey J.-F."/>
            <person name="Damm U."/>
            <person name="Henrissat B."/>
            <person name="Lespinet O."/>
            <person name="Thon M."/>
            <person name="Kemen E."/>
            <person name="McHardy A.C."/>
            <person name="Schulze-Lefert P."/>
            <person name="O'Connell R.J."/>
        </authorList>
    </citation>
    <scope>NUCLEOTIDE SEQUENCE [LARGE SCALE GENOMIC DNA]</scope>
    <source>
        <strain evidence="8 9">0861</strain>
    </source>
</reference>
<dbReference type="EMBL" id="LFIV01000039">
    <property type="protein sequence ID" value="KZL73858.1"/>
    <property type="molecule type" value="Genomic_DNA"/>
</dbReference>
<dbReference type="PANTHER" id="PTHR24305:SF166">
    <property type="entry name" value="CYTOCHROME P450 12A4, MITOCHONDRIAL-RELATED"/>
    <property type="match status" value="1"/>
</dbReference>
<dbReference type="GO" id="GO:0016705">
    <property type="term" value="F:oxidoreductase activity, acting on paired donors, with incorporation or reduction of molecular oxygen"/>
    <property type="evidence" value="ECO:0007669"/>
    <property type="project" value="InterPro"/>
</dbReference>
<keyword evidence="4 7" id="KW-0479">Metal-binding</keyword>
<sequence>MAMKLHAGGGHLFIGQILNQIRTPGPADIFISWMKQWPEAPFVRYLSIGNSETLMVNSMAAFKEVQQAKPYSFRKSRLAARMFSPITGHGLMFSEGEERKKQRNQLARAFSNQNTRKMLPVFQLKANQLCKAISQDLGGEGIKVVDIEHFIRKATLDVFVIGSIGCDLESISIAEAHFYDVYERIIRQPSSGHIITLIDGHVPVRSWLPLPGNKRWLKDVALIRTMLLTCVENRRHEMMVEEKLGLNQNKTDRRDLLTFILEDCQFDATQTNWTDLELLEYMLNFVAGGHETTGSTIMWIAHVLATKPDVQRRLKLEVLGFCADKPRDRCPTYEELEHLVYINNFLKEILRFYSPGKHLLYSPRNYRASQLTRIFLPREAAEDVTVCGVFIPKGTQVTLCPAVAHFNPSVWGDTAEVFDPDRWDDGRASKDSYAMEAFLQGPAGCIAKNMALLNIKSVIFALVRNFTFSSRPGWDGVLELANPNFTLRPKESLRVTVERELR</sequence>
<gene>
    <name evidence="8" type="ORF">CT0861_06087</name>
</gene>
<keyword evidence="6" id="KW-0560">Oxidoreductase</keyword>
<dbReference type="GO" id="GO:0020037">
    <property type="term" value="F:heme binding"/>
    <property type="evidence" value="ECO:0007669"/>
    <property type="project" value="InterPro"/>
</dbReference>
<dbReference type="GO" id="GO:0004497">
    <property type="term" value="F:monooxygenase activity"/>
    <property type="evidence" value="ECO:0007669"/>
    <property type="project" value="UniProtKB-KW"/>
</dbReference>
<dbReference type="GO" id="GO:0005506">
    <property type="term" value="F:iron ion binding"/>
    <property type="evidence" value="ECO:0007669"/>
    <property type="project" value="InterPro"/>
</dbReference>
<evidence type="ECO:0000313" key="8">
    <source>
        <dbReference type="EMBL" id="KZL73858.1"/>
    </source>
</evidence>
<comment type="similarity">
    <text evidence="2">Belongs to the cytochrome P450 family.</text>
</comment>
<dbReference type="SUPFAM" id="SSF48264">
    <property type="entry name" value="Cytochrome P450"/>
    <property type="match status" value="1"/>
</dbReference>
<dbReference type="InterPro" id="IPR001128">
    <property type="entry name" value="Cyt_P450"/>
</dbReference>
<keyword evidence="6" id="KW-0503">Monooxygenase</keyword>
<dbReference type="InterPro" id="IPR050121">
    <property type="entry name" value="Cytochrome_P450_monoxygenase"/>
</dbReference>
<proteinExistence type="inferred from homology"/>
<evidence type="ECO:0000256" key="4">
    <source>
        <dbReference type="ARBA" id="ARBA00022723"/>
    </source>
</evidence>